<reference evidence="1" key="2">
    <citation type="submission" date="2025-08" db="UniProtKB">
        <authorList>
            <consortium name="Ensembl"/>
        </authorList>
    </citation>
    <scope>IDENTIFICATION</scope>
</reference>
<reference evidence="1" key="3">
    <citation type="submission" date="2025-09" db="UniProtKB">
        <authorList>
            <consortium name="Ensembl"/>
        </authorList>
    </citation>
    <scope>IDENTIFICATION</scope>
</reference>
<evidence type="ECO:0008006" key="3">
    <source>
        <dbReference type="Google" id="ProtNLM"/>
    </source>
</evidence>
<organism evidence="1 2">
    <name type="scientific">Equus asinus</name>
    <name type="common">Donkey</name>
    <name type="synonym">Equus africanus asinus</name>
    <dbReference type="NCBI Taxonomy" id="9793"/>
    <lineage>
        <taxon>Eukaryota</taxon>
        <taxon>Metazoa</taxon>
        <taxon>Chordata</taxon>
        <taxon>Craniata</taxon>
        <taxon>Vertebrata</taxon>
        <taxon>Euteleostomi</taxon>
        <taxon>Mammalia</taxon>
        <taxon>Eutheria</taxon>
        <taxon>Laurasiatheria</taxon>
        <taxon>Perissodactyla</taxon>
        <taxon>Equidae</taxon>
        <taxon>Equus</taxon>
    </lineage>
</organism>
<dbReference type="GeneTree" id="ENSGT01150000286946"/>
<proteinExistence type="predicted"/>
<sequence length="89" mass="10618">LFLAKLYTIAKKWKQAKCPLTDDWIKKIWYIYTMEYYSAIKDKTIPFTTTWMELEGIMLSEISQTEKDKYCMISLICGRLTNTQMKKTV</sequence>
<evidence type="ECO:0000313" key="2">
    <source>
        <dbReference type="Proteomes" id="UP000694387"/>
    </source>
</evidence>
<dbReference type="Ensembl" id="ENSEAST00005056011.1">
    <property type="protein sequence ID" value="ENSEASP00005060169.1"/>
    <property type="gene ID" value="ENSEASG00005026024.1"/>
</dbReference>
<accession>A0A9L0K487</accession>
<keyword evidence="2" id="KW-1185">Reference proteome</keyword>
<evidence type="ECO:0000313" key="1">
    <source>
        <dbReference type="Ensembl" id="ENSEASP00005060169.1"/>
    </source>
</evidence>
<name>A0A9L0K487_EQUAS</name>
<dbReference type="Proteomes" id="UP000694387">
    <property type="component" value="Chromosome 2"/>
</dbReference>
<reference evidence="1 2" key="1">
    <citation type="journal article" date="2020" name="Nat. Commun.">
        <title>Donkey genomes provide new insights into domestication and selection for coat color.</title>
        <authorList>
            <person name="Wang"/>
            <person name="C."/>
            <person name="Li"/>
            <person name="H."/>
            <person name="Guo"/>
            <person name="Y."/>
            <person name="Huang"/>
            <person name="J."/>
            <person name="Sun"/>
            <person name="Y."/>
            <person name="Min"/>
            <person name="J."/>
            <person name="Wang"/>
            <person name="J."/>
            <person name="Fang"/>
            <person name="X."/>
            <person name="Zhao"/>
            <person name="Z."/>
            <person name="Wang"/>
            <person name="S."/>
            <person name="Zhang"/>
            <person name="Y."/>
            <person name="Liu"/>
            <person name="Q."/>
            <person name="Jiang"/>
            <person name="Q."/>
            <person name="Wang"/>
            <person name="X."/>
            <person name="Guo"/>
            <person name="Y."/>
            <person name="Yang"/>
            <person name="C."/>
            <person name="Wang"/>
            <person name="Y."/>
            <person name="Tian"/>
            <person name="F."/>
            <person name="Zhuang"/>
            <person name="G."/>
            <person name="Fan"/>
            <person name="Y."/>
            <person name="Gao"/>
            <person name="Q."/>
            <person name="Li"/>
            <person name="Y."/>
            <person name="Ju"/>
            <person name="Z."/>
            <person name="Li"/>
            <person name="J."/>
            <person name="Li"/>
            <person name="R."/>
            <person name="Hou"/>
            <person name="M."/>
            <person name="Yang"/>
            <person name="G."/>
            <person name="Liu"/>
            <person name="G."/>
            <person name="Liu"/>
            <person name="W."/>
            <person name="Guo"/>
            <person name="J."/>
            <person name="Pan"/>
            <person name="S."/>
            <person name="Fan"/>
            <person name="G."/>
            <person name="Zhang"/>
            <person name="W."/>
            <person name="Zhang"/>
            <person name="R."/>
            <person name="Yu"/>
            <person name="J."/>
            <person name="Zhang"/>
            <person name="X."/>
            <person name="Yin"/>
            <person name="Q."/>
            <person name="Ji"/>
            <person name="C."/>
            <person name="Jin"/>
            <person name="Y."/>
            <person name="Yue"/>
            <person name="G."/>
            <person name="Liu"/>
            <person name="M."/>
            <person name="Xu"/>
            <person name="J."/>
            <person name="Liu"/>
            <person name="S."/>
            <person name="Jordana"/>
            <person name="J."/>
            <person name="Noce"/>
            <person name="A."/>
            <person name="Amills"/>
            <person name="M."/>
            <person name="Wu"/>
            <person name="D.D."/>
            <person name="Li"/>
            <person name="S."/>
            <person name="Zhou"/>
            <person name="X. and Zhong"/>
            <person name="J."/>
        </authorList>
    </citation>
    <scope>NUCLEOTIDE SEQUENCE [LARGE SCALE GENOMIC DNA]</scope>
</reference>
<dbReference type="AlphaFoldDB" id="A0A9L0K487"/>
<protein>
    <recommendedName>
        <fullName evidence="3">DUF1725 domain-containing protein</fullName>
    </recommendedName>
</protein>